<accession>A0ABS8IIJ7</accession>
<proteinExistence type="predicted"/>
<evidence type="ECO:0000313" key="3">
    <source>
        <dbReference type="Proteomes" id="UP001199525"/>
    </source>
</evidence>
<dbReference type="EMBL" id="JAIVFQ010000086">
    <property type="protein sequence ID" value="MCC5603629.1"/>
    <property type="molecule type" value="Genomic_DNA"/>
</dbReference>
<sequence length="573" mass="63993">MRRKNWSVIFVAMLCTIYIKCLFISEKSYSQIPYKLTTEKTLISVQTRNSFGLKDTLITLPSKTASEQKFYSDLEVTINKAIAGIYHTKITPIAFPSQGDFMWYYQNINQVLNEGTFNYISARVSPGSIPGTAQISSAGGFPNAYIQLISSIKYTLSQADQTKLNVSLSHTNTQAQSIVSKYQEIFGEITVEELKKAQNRLGDQAVLTKIDYVISYVLGSQWSGRQEEEKLPLTYKEMANAQNLKDLLPKMPVSGEPVVTELSIYLALMQSVNILQSEIQMGNWIVRQMINNTSHPTRQNGGMQTVNPNTGAVSQTFQVGYSISRSLASIENHLNNKQQIIKVDIRTSEKSSTEVMASIAGLSSFFFGSVLRFSQENSFDDNMQMVQGSSKDSLIEIKYPGYTMVPIEPLAWQQATNIGWYYEEPIAEAYKNGTQDVTGFKFVLPPNYNLNSLADGGDFGQLTSLLISNYPTVTILYQNADFKKFKQSWDQNRKGNLTLFGFNKIGSFSKGIYSSQVHPGSSNSEFSVIFSPSPEVVSIPELQKMAYVIGGTFNFPAINTSKVSLVRRIIAKL</sequence>
<comment type="caution">
    <text evidence="2">The sequence shown here is derived from an EMBL/GenBank/DDBJ whole genome shotgun (WGS) entry which is preliminary data.</text>
</comment>
<keyword evidence="1" id="KW-1133">Transmembrane helix</keyword>
<evidence type="ECO:0000256" key="1">
    <source>
        <dbReference type="SAM" id="Phobius"/>
    </source>
</evidence>
<dbReference type="Proteomes" id="UP001199525">
    <property type="component" value="Unassembled WGS sequence"/>
</dbReference>
<organism evidence="2 3">
    <name type="scientific">Nostoc favosum CHAB5714</name>
    <dbReference type="NCBI Taxonomy" id="2780399"/>
    <lineage>
        <taxon>Bacteria</taxon>
        <taxon>Bacillati</taxon>
        <taxon>Cyanobacteriota</taxon>
        <taxon>Cyanophyceae</taxon>
        <taxon>Nostocales</taxon>
        <taxon>Nostocaceae</taxon>
        <taxon>Nostoc</taxon>
        <taxon>Nostoc favosum</taxon>
    </lineage>
</organism>
<feature type="transmembrane region" description="Helical" evidence="1">
    <location>
        <begin position="6"/>
        <end position="25"/>
    </location>
</feature>
<keyword evidence="1" id="KW-0472">Membrane</keyword>
<keyword evidence="3" id="KW-1185">Reference proteome</keyword>
<dbReference type="RefSeq" id="WP_229489402.1">
    <property type="nucleotide sequence ID" value="NZ_JAIVFQ010000086.1"/>
</dbReference>
<reference evidence="2 3" key="1">
    <citation type="journal article" date="2021" name="Microorganisms">
        <title>Genome Evolution of Filamentous Cyanobacterium Nostoc Species: From Facultative Symbiosis to Free Living.</title>
        <authorList>
            <person name="Huo D."/>
            <person name="Li H."/>
            <person name="Cai F."/>
            <person name="Guo X."/>
            <person name="Qiao Z."/>
            <person name="Wang W."/>
            <person name="Yu G."/>
            <person name="Li R."/>
        </authorList>
    </citation>
    <scope>NUCLEOTIDE SEQUENCE [LARGE SCALE GENOMIC DNA]</scope>
    <source>
        <strain evidence="2 3">CHAB 5714</strain>
    </source>
</reference>
<name>A0ABS8IIJ7_9NOSO</name>
<keyword evidence="1" id="KW-0812">Transmembrane</keyword>
<protein>
    <submittedName>
        <fullName evidence="2">Uncharacterized protein</fullName>
    </submittedName>
</protein>
<gene>
    <name evidence="2" type="ORF">LC586_31770</name>
</gene>
<evidence type="ECO:0000313" key="2">
    <source>
        <dbReference type="EMBL" id="MCC5603629.1"/>
    </source>
</evidence>